<dbReference type="InterPro" id="IPR055604">
    <property type="entry name" value="DUF7180"/>
</dbReference>
<reference evidence="1 2" key="1">
    <citation type="submission" date="2019-10" db="EMBL/GenBank/DDBJ databases">
        <authorList>
            <person name="Kumar P."/>
            <person name="Meghvansi M.K."/>
            <person name="Kamboj D.V."/>
        </authorList>
    </citation>
    <scope>NUCLEOTIDE SEQUENCE [LARGE SCALE GENOMIC DNA]</scope>
</reference>
<gene>
    <name evidence="1" type="ORF">HCF1_17</name>
</gene>
<evidence type="ECO:0000313" key="1">
    <source>
        <dbReference type="EMBL" id="QGF21216.1"/>
    </source>
</evidence>
<dbReference type="EMBL" id="MN545971">
    <property type="protein sequence ID" value="QGF21216.1"/>
    <property type="molecule type" value="Genomic_DNA"/>
</dbReference>
<name>A0ABX6D753_9CAUD</name>
<sequence>MNLSDKQAKSLLDSLGWRWCDDPAHHDNVTIESTVADELFKQRATVITTINSPSRVSCLAITINLSDKQAKSLLDSLGWRWCDDPAHHDNVTIESTVADELFKQRATVITTINSPSRVSCLAS</sequence>
<proteinExistence type="predicted"/>
<keyword evidence="2" id="KW-1185">Reference proteome</keyword>
<organism evidence="1 2">
    <name type="scientific">Citrobacter phage HCF1</name>
    <dbReference type="NCBI Taxonomy" id="2849700"/>
    <lineage>
        <taxon>Viruses</taxon>
        <taxon>Duplodnaviria</taxon>
        <taxon>Heunggongvirae</taxon>
        <taxon>Uroviricota</taxon>
        <taxon>Caudoviricetes</taxon>
        <taxon>Drexlerviridae</taxon>
        <taxon>Hicfunavirus</taxon>
        <taxon>Hicfunavirus HCF1</taxon>
    </lineage>
</organism>
<dbReference type="Proteomes" id="UP000397058">
    <property type="component" value="Segment"/>
</dbReference>
<dbReference type="Pfam" id="PF23805">
    <property type="entry name" value="DUF7180"/>
    <property type="match status" value="1"/>
</dbReference>
<protein>
    <submittedName>
        <fullName evidence="1">Uncharacterized protein</fullName>
    </submittedName>
</protein>
<accession>A0ABX6D753</accession>
<evidence type="ECO:0000313" key="2">
    <source>
        <dbReference type="Proteomes" id="UP000397058"/>
    </source>
</evidence>